<dbReference type="RefSeq" id="WP_136933144.1">
    <property type="nucleotide sequence ID" value="NZ_SSMQ01000044.1"/>
</dbReference>
<protein>
    <submittedName>
        <fullName evidence="2">Uncharacterized protein</fullName>
    </submittedName>
</protein>
<name>A0A4V5PLV1_9BACT</name>
<feature type="region of interest" description="Disordered" evidence="1">
    <location>
        <begin position="193"/>
        <end position="212"/>
    </location>
</feature>
<reference evidence="2 3" key="1">
    <citation type="submission" date="2019-04" db="EMBL/GenBank/DDBJ databases">
        <authorList>
            <person name="Li Y."/>
            <person name="Wang J."/>
        </authorList>
    </citation>
    <scope>NUCLEOTIDE SEQUENCE [LARGE SCALE GENOMIC DNA]</scope>
    <source>
        <strain evidence="2 3">DSM 14668</strain>
    </source>
</reference>
<dbReference type="AlphaFoldDB" id="A0A4V5PLV1"/>
<gene>
    <name evidence="2" type="ORF">E8A74_33245</name>
</gene>
<organism evidence="2 3">
    <name type="scientific">Polyangium fumosum</name>
    <dbReference type="NCBI Taxonomy" id="889272"/>
    <lineage>
        <taxon>Bacteria</taxon>
        <taxon>Pseudomonadati</taxon>
        <taxon>Myxococcota</taxon>
        <taxon>Polyangia</taxon>
        <taxon>Polyangiales</taxon>
        <taxon>Polyangiaceae</taxon>
        <taxon>Polyangium</taxon>
    </lineage>
</organism>
<sequence length="212" mass="22425">MRLGILGPANRDLPALARAAQLLLDEVQVDQIIYLSDDGALDLVAKAWAYRLVDANPSEDLLYARAAVRCARATPEAIDAYVAAERARSRLRALTSIPSRQLRSIELVDGRVAVFVYDKGILDQDDIAAASLLVFGRSQEPTMKRIGSRMFVSPGPIGAPGGGMAVLEEAPSGGVRVEIRNASGAVTAEDMLGGGPSLPGVKMRVQDGKSNG</sequence>
<dbReference type="EMBL" id="SSMQ01000044">
    <property type="protein sequence ID" value="TKD00791.1"/>
    <property type="molecule type" value="Genomic_DNA"/>
</dbReference>
<accession>A0A4V5PLV1</accession>
<dbReference type="OrthoDB" id="5502808at2"/>
<keyword evidence="3" id="KW-1185">Reference proteome</keyword>
<comment type="caution">
    <text evidence="2">The sequence shown here is derived from an EMBL/GenBank/DDBJ whole genome shotgun (WGS) entry which is preliminary data.</text>
</comment>
<dbReference type="Proteomes" id="UP000309215">
    <property type="component" value="Unassembled WGS sequence"/>
</dbReference>
<evidence type="ECO:0000256" key="1">
    <source>
        <dbReference type="SAM" id="MobiDB-lite"/>
    </source>
</evidence>
<evidence type="ECO:0000313" key="2">
    <source>
        <dbReference type="EMBL" id="TKD00791.1"/>
    </source>
</evidence>
<evidence type="ECO:0000313" key="3">
    <source>
        <dbReference type="Proteomes" id="UP000309215"/>
    </source>
</evidence>
<proteinExistence type="predicted"/>